<dbReference type="OrthoDB" id="1493284at2"/>
<protein>
    <submittedName>
        <fullName evidence="1">Uncharacterized protein</fullName>
    </submittedName>
</protein>
<keyword evidence="2" id="KW-1185">Reference proteome</keyword>
<name>A0A0J8V8J9_9GAMM</name>
<sequence>MTYLLRKINPNKWQPNVGKESARHSADAITGCTRTKSNTLSVWHSDTRDFDDESVQNLIVGLAITMPQPAKIDLLWLEEDSLVGKGLKVTQTDPGSDYVAINPLHKDIEELDHEGLGIVSEHIVEQFVEAQNYKQVPRPKLIGMVAQWALKPDTFNLNDLNDSWLEAVKKHLETHSQLAA</sequence>
<reference evidence="1 2" key="1">
    <citation type="submission" date="2018-01" db="EMBL/GenBank/DDBJ databases">
        <title>Whole genome sequencing of Histamine producing bacteria.</title>
        <authorList>
            <person name="Butler K."/>
        </authorList>
    </citation>
    <scope>NUCLEOTIDE SEQUENCE [LARGE SCALE GENOMIC DNA]</scope>
    <source>
        <strain evidence="1 2">DSM 24669</strain>
    </source>
</reference>
<evidence type="ECO:0000313" key="2">
    <source>
        <dbReference type="Proteomes" id="UP000240481"/>
    </source>
</evidence>
<organism evidence="1 2">
    <name type="scientific">Photobacterium swingsii</name>
    <dbReference type="NCBI Taxonomy" id="680026"/>
    <lineage>
        <taxon>Bacteria</taxon>
        <taxon>Pseudomonadati</taxon>
        <taxon>Pseudomonadota</taxon>
        <taxon>Gammaproteobacteria</taxon>
        <taxon>Vibrionales</taxon>
        <taxon>Vibrionaceae</taxon>
        <taxon>Photobacterium</taxon>
    </lineage>
</organism>
<comment type="caution">
    <text evidence="1">The sequence shown here is derived from an EMBL/GenBank/DDBJ whole genome shotgun (WGS) entry which is preliminary data.</text>
</comment>
<gene>
    <name evidence="1" type="ORF">C9I94_13285</name>
</gene>
<dbReference type="RefSeq" id="WP_048900498.1">
    <property type="nucleotide sequence ID" value="NZ_AP024852.1"/>
</dbReference>
<evidence type="ECO:0000313" key="1">
    <source>
        <dbReference type="EMBL" id="PSW23677.1"/>
    </source>
</evidence>
<accession>A0A0J8V8J9</accession>
<proteinExistence type="predicted"/>
<dbReference type="Proteomes" id="UP000240481">
    <property type="component" value="Unassembled WGS sequence"/>
</dbReference>
<dbReference type="AlphaFoldDB" id="A0A0J8V8J9"/>
<dbReference type="EMBL" id="PYLZ01000007">
    <property type="protein sequence ID" value="PSW23677.1"/>
    <property type="molecule type" value="Genomic_DNA"/>
</dbReference>